<dbReference type="EMBL" id="HBIN01018964">
    <property type="protein sequence ID" value="CAE0444411.1"/>
    <property type="molecule type" value="Transcribed_RNA"/>
</dbReference>
<keyword evidence="3" id="KW-0378">Hydrolase</keyword>
<dbReference type="SUPFAM" id="SSF53649">
    <property type="entry name" value="Alkaline phosphatase-like"/>
    <property type="match status" value="1"/>
</dbReference>
<organism evidence="8">
    <name type="scientific">Aplanochytrium stocchinoi</name>
    <dbReference type="NCBI Taxonomy" id="215587"/>
    <lineage>
        <taxon>Eukaryota</taxon>
        <taxon>Sar</taxon>
        <taxon>Stramenopiles</taxon>
        <taxon>Bigyra</taxon>
        <taxon>Labyrinthulomycetes</taxon>
        <taxon>Thraustochytrida</taxon>
        <taxon>Thraustochytriidae</taxon>
        <taxon>Aplanochytrium</taxon>
    </lineage>
</organism>
<evidence type="ECO:0000256" key="6">
    <source>
        <dbReference type="SAM" id="Phobius"/>
    </source>
</evidence>
<evidence type="ECO:0000256" key="4">
    <source>
        <dbReference type="ARBA" id="ARBA00022837"/>
    </source>
</evidence>
<name>A0A7S3PML2_9STRA</name>
<dbReference type="InterPro" id="IPR017850">
    <property type="entry name" value="Alkaline_phosphatase_core_sf"/>
</dbReference>
<gene>
    <name evidence="8" type="ORF">ASTO00021_LOCUS14463</name>
</gene>
<keyword evidence="6" id="KW-1133">Transmembrane helix</keyword>
<evidence type="ECO:0000313" key="8">
    <source>
        <dbReference type="EMBL" id="CAE0444411.1"/>
    </source>
</evidence>
<dbReference type="InterPro" id="IPR000917">
    <property type="entry name" value="Sulfatase_N"/>
</dbReference>
<keyword evidence="5" id="KW-0325">Glycoprotein</keyword>
<keyword evidence="4" id="KW-0106">Calcium</keyword>
<dbReference type="AlphaFoldDB" id="A0A7S3PML2"/>
<dbReference type="PANTHER" id="PTHR10342">
    <property type="entry name" value="ARYLSULFATASE"/>
    <property type="match status" value="1"/>
</dbReference>
<keyword evidence="6" id="KW-0812">Transmembrane</keyword>
<evidence type="ECO:0000256" key="2">
    <source>
        <dbReference type="ARBA" id="ARBA00022723"/>
    </source>
</evidence>
<dbReference type="Pfam" id="PF00884">
    <property type="entry name" value="Sulfatase"/>
    <property type="match status" value="1"/>
</dbReference>
<feature type="domain" description="Sulfatase N-terminal" evidence="7">
    <location>
        <begin position="12"/>
        <end position="322"/>
    </location>
</feature>
<comment type="similarity">
    <text evidence="1">Belongs to the sulfatase family.</text>
</comment>
<proteinExistence type="inferred from homology"/>
<dbReference type="PANTHER" id="PTHR10342:SF274">
    <property type="entry name" value="ARYLSULFATASE B"/>
    <property type="match status" value="1"/>
</dbReference>
<evidence type="ECO:0000259" key="7">
    <source>
        <dbReference type="Pfam" id="PF00884"/>
    </source>
</evidence>
<dbReference type="Gene3D" id="3.30.1120.10">
    <property type="match status" value="1"/>
</dbReference>
<sequence>MFSLFRGWADISLDERPGKIPTPEISRLCHMGKSIDSYYTQSTCTPSRASLMTGRYATNTGLNFAMFPGAVNGLPDDMMTLPRLLRREKGYEAHAVGKWHLGNAQWKQTPVGKGFQTHVGSLLWSMEYRTKQIWEMPWAPMVVDWIRAHENGSYAHYLEEQHTTEALTNEAIAVIKNHASLENNRPLFLYLAYTAAHAPLVPIPEDEGSCVHLKHEWRRKFCGLVVGLDRGVGRVLDAALSYLGDNTIIFFSSDNGGAPWFGGLNYPFRSGKTTPFEGGVHVPACVVDFSIDGRYLGRGPRTYKGLMHVSDLLPTFASAAGIDKTVIDSLKLDGHDQSDAIRKESDSPRKDVLLEMYYGSEGDFFNVKEDVVAYRKGKWKLIKNTFMRDFHWYFEPENERLNNTDASLVTIVGESFIRFMEAFYAPGPFDTIRDLTVHMGIHNWFQLYSDVENVLLFDISNDPQEKTNMAHQYPDIVADLEREILKIKDSRPQQQKFWMTIDRDKHWKSTLEKGSCNSRIVREKDCLFAHPWIDDEVDLNTIELVHGGAIWPFIRNILAHFGPYMVGVAGIIFALFFMPK</sequence>
<dbReference type="GO" id="GO:0008484">
    <property type="term" value="F:sulfuric ester hydrolase activity"/>
    <property type="evidence" value="ECO:0007669"/>
    <property type="project" value="InterPro"/>
</dbReference>
<keyword evidence="2" id="KW-0479">Metal-binding</keyword>
<dbReference type="Gene3D" id="3.40.720.10">
    <property type="entry name" value="Alkaline Phosphatase, subunit A"/>
    <property type="match status" value="1"/>
</dbReference>
<keyword evidence="6" id="KW-0472">Membrane</keyword>
<accession>A0A7S3PML2</accession>
<feature type="transmembrane region" description="Helical" evidence="6">
    <location>
        <begin position="561"/>
        <end position="578"/>
    </location>
</feature>
<evidence type="ECO:0000256" key="3">
    <source>
        <dbReference type="ARBA" id="ARBA00022801"/>
    </source>
</evidence>
<protein>
    <recommendedName>
        <fullName evidence="7">Sulfatase N-terminal domain-containing protein</fullName>
    </recommendedName>
</protein>
<evidence type="ECO:0000256" key="1">
    <source>
        <dbReference type="ARBA" id="ARBA00008779"/>
    </source>
</evidence>
<dbReference type="InterPro" id="IPR047115">
    <property type="entry name" value="ARSB"/>
</dbReference>
<dbReference type="PROSITE" id="PS00523">
    <property type="entry name" value="SULFATASE_1"/>
    <property type="match status" value="1"/>
</dbReference>
<dbReference type="GO" id="GO:0046872">
    <property type="term" value="F:metal ion binding"/>
    <property type="evidence" value="ECO:0007669"/>
    <property type="project" value="UniProtKB-KW"/>
</dbReference>
<evidence type="ECO:0000256" key="5">
    <source>
        <dbReference type="ARBA" id="ARBA00023180"/>
    </source>
</evidence>
<reference evidence="8" key="1">
    <citation type="submission" date="2021-01" db="EMBL/GenBank/DDBJ databases">
        <authorList>
            <person name="Corre E."/>
            <person name="Pelletier E."/>
            <person name="Niang G."/>
            <person name="Scheremetjew M."/>
            <person name="Finn R."/>
            <person name="Kale V."/>
            <person name="Holt S."/>
            <person name="Cochrane G."/>
            <person name="Meng A."/>
            <person name="Brown T."/>
            <person name="Cohen L."/>
        </authorList>
    </citation>
    <scope>NUCLEOTIDE SEQUENCE</scope>
    <source>
        <strain evidence="8">GSBS06</strain>
    </source>
</reference>
<dbReference type="InterPro" id="IPR024607">
    <property type="entry name" value="Sulfatase_CS"/>
</dbReference>